<evidence type="ECO:0000256" key="16">
    <source>
        <dbReference type="ARBA" id="ARBA00049209"/>
    </source>
</evidence>
<dbReference type="InterPro" id="IPR030677">
    <property type="entry name" value="Nnr"/>
</dbReference>
<dbReference type="PANTHER" id="PTHR12592">
    <property type="entry name" value="ATP-DEPENDENT (S)-NAD(P)H-HYDRATE DEHYDRATASE FAMILY MEMBER"/>
    <property type="match status" value="1"/>
</dbReference>
<feature type="binding site" evidence="17">
    <location>
        <begin position="420"/>
        <end position="424"/>
    </location>
    <ligand>
        <name>AMP</name>
        <dbReference type="ChEBI" id="CHEBI:456215"/>
    </ligand>
</feature>
<comment type="catalytic activity">
    <reaction evidence="15 17 19">
        <text>(6S)-NADHX + ADP = AMP + phosphate + NADH + H(+)</text>
        <dbReference type="Rhea" id="RHEA:32223"/>
        <dbReference type="ChEBI" id="CHEBI:15378"/>
        <dbReference type="ChEBI" id="CHEBI:43474"/>
        <dbReference type="ChEBI" id="CHEBI:57945"/>
        <dbReference type="ChEBI" id="CHEBI:64074"/>
        <dbReference type="ChEBI" id="CHEBI:456215"/>
        <dbReference type="ChEBI" id="CHEBI:456216"/>
        <dbReference type="EC" id="4.2.1.136"/>
    </reaction>
</comment>
<dbReference type="EMBL" id="JAHLFQ010000039">
    <property type="protein sequence ID" value="MBU3803529.1"/>
    <property type="molecule type" value="Genomic_DNA"/>
</dbReference>
<keyword evidence="9 18" id="KW-0630">Potassium</keyword>
<evidence type="ECO:0000256" key="17">
    <source>
        <dbReference type="HAMAP-Rule" id="MF_01965"/>
    </source>
</evidence>
<comment type="catalytic activity">
    <reaction evidence="2 18 19">
        <text>(6R)-NADPHX = (6S)-NADPHX</text>
        <dbReference type="Rhea" id="RHEA:32227"/>
        <dbReference type="ChEBI" id="CHEBI:64076"/>
        <dbReference type="ChEBI" id="CHEBI:64077"/>
        <dbReference type="EC" id="5.1.99.6"/>
    </reaction>
</comment>
<dbReference type="CDD" id="cd01171">
    <property type="entry name" value="YXKO-related"/>
    <property type="match status" value="1"/>
</dbReference>
<feature type="binding site" evidence="18">
    <location>
        <position position="57"/>
    </location>
    <ligand>
        <name>K(+)</name>
        <dbReference type="ChEBI" id="CHEBI:29103"/>
    </ligand>
</feature>
<dbReference type="SUPFAM" id="SSF64153">
    <property type="entry name" value="YjeF N-terminal domain-like"/>
    <property type="match status" value="1"/>
</dbReference>
<dbReference type="AlphaFoldDB" id="A0A9E2K8U4"/>
<dbReference type="InterPro" id="IPR000631">
    <property type="entry name" value="CARKD"/>
</dbReference>
<evidence type="ECO:0000256" key="12">
    <source>
        <dbReference type="ARBA" id="ARBA00023239"/>
    </source>
</evidence>
<dbReference type="GO" id="GO:0110051">
    <property type="term" value="P:metabolite repair"/>
    <property type="evidence" value="ECO:0007669"/>
    <property type="project" value="TreeGrafter"/>
</dbReference>
<dbReference type="NCBIfam" id="TIGR00196">
    <property type="entry name" value="yjeF_cterm"/>
    <property type="match status" value="1"/>
</dbReference>
<comment type="similarity">
    <text evidence="3 19">In the N-terminal section; belongs to the NnrE/AIBP family.</text>
</comment>
<comment type="cofactor">
    <cofactor evidence="17">
        <name>Mg(2+)</name>
        <dbReference type="ChEBI" id="CHEBI:18420"/>
    </cofactor>
</comment>
<comment type="catalytic activity">
    <reaction evidence="1 18 19">
        <text>(6R)-NADHX = (6S)-NADHX</text>
        <dbReference type="Rhea" id="RHEA:32215"/>
        <dbReference type="ChEBI" id="CHEBI:64074"/>
        <dbReference type="ChEBI" id="CHEBI:64075"/>
        <dbReference type="EC" id="5.1.99.6"/>
    </reaction>
</comment>
<dbReference type="HAMAP" id="MF_01965">
    <property type="entry name" value="NADHX_dehydratase"/>
    <property type="match status" value="1"/>
</dbReference>
<reference evidence="22" key="2">
    <citation type="submission" date="2021-04" db="EMBL/GenBank/DDBJ databases">
        <authorList>
            <person name="Gilroy R."/>
        </authorList>
    </citation>
    <scope>NUCLEOTIDE SEQUENCE</scope>
    <source>
        <strain evidence="22">B5-657</strain>
    </source>
</reference>
<reference evidence="22" key="1">
    <citation type="journal article" date="2021" name="PeerJ">
        <title>Extensive microbial diversity within the chicken gut microbiome revealed by metagenomics and culture.</title>
        <authorList>
            <person name="Gilroy R."/>
            <person name="Ravi A."/>
            <person name="Getino M."/>
            <person name="Pursley I."/>
            <person name="Horton D.L."/>
            <person name="Alikhan N.F."/>
            <person name="Baker D."/>
            <person name="Gharbi K."/>
            <person name="Hall N."/>
            <person name="Watson M."/>
            <person name="Adriaenssens E.M."/>
            <person name="Foster-Nyarko E."/>
            <person name="Jarju S."/>
            <person name="Secka A."/>
            <person name="Antonio M."/>
            <person name="Oren A."/>
            <person name="Chaudhuri R.R."/>
            <person name="La Ragione R."/>
            <person name="Hildebrand F."/>
            <person name="Pallen M.J."/>
        </authorList>
    </citation>
    <scope>NUCLEOTIDE SEQUENCE</scope>
    <source>
        <strain evidence="22">B5-657</strain>
    </source>
</reference>
<feature type="binding site" evidence="18">
    <location>
        <position position="161"/>
    </location>
    <ligand>
        <name>(6S)-NADPHX</name>
        <dbReference type="ChEBI" id="CHEBI:64076"/>
    </ligand>
</feature>
<dbReference type="EC" id="4.2.1.136" evidence="19"/>
<comment type="similarity">
    <text evidence="18">Belongs to the NnrE/AIBP family.</text>
</comment>
<feature type="binding site" evidence="18">
    <location>
        <position position="164"/>
    </location>
    <ligand>
        <name>K(+)</name>
        <dbReference type="ChEBI" id="CHEBI:29103"/>
    </ligand>
</feature>
<feature type="binding site" evidence="17">
    <location>
        <position position="263"/>
    </location>
    <ligand>
        <name>(6S)-NADPHX</name>
        <dbReference type="ChEBI" id="CHEBI:64076"/>
    </ligand>
</feature>
<feature type="binding site" evidence="17">
    <location>
        <position position="449"/>
    </location>
    <ligand>
        <name>AMP</name>
        <dbReference type="ChEBI" id="CHEBI:456215"/>
    </ligand>
</feature>
<feature type="binding site" evidence="17">
    <location>
        <position position="450"/>
    </location>
    <ligand>
        <name>(6S)-NADPHX</name>
        <dbReference type="ChEBI" id="CHEBI:64076"/>
    </ligand>
</feature>
<comment type="subunit">
    <text evidence="17">Homotetramer.</text>
</comment>
<evidence type="ECO:0000256" key="11">
    <source>
        <dbReference type="ARBA" id="ARBA00023235"/>
    </source>
</evidence>
<comment type="catalytic activity">
    <reaction evidence="16 17 19">
        <text>(6S)-NADPHX + ADP = AMP + phosphate + NADPH + H(+)</text>
        <dbReference type="Rhea" id="RHEA:32235"/>
        <dbReference type="ChEBI" id="CHEBI:15378"/>
        <dbReference type="ChEBI" id="CHEBI:43474"/>
        <dbReference type="ChEBI" id="CHEBI:57783"/>
        <dbReference type="ChEBI" id="CHEBI:64076"/>
        <dbReference type="ChEBI" id="CHEBI:456215"/>
        <dbReference type="ChEBI" id="CHEBI:456216"/>
        <dbReference type="EC" id="4.2.1.136"/>
    </reaction>
</comment>
<dbReference type="GO" id="GO:0052855">
    <property type="term" value="F:ADP-dependent NAD(P)H-hydrate dehydratase activity"/>
    <property type="evidence" value="ECO:0007669"/>
    <property type="project" value="UniProtKB-UniRule"/>
</dbReference>
<keyword evidence="13" id="KW-0511">Multifunctional enzyme</keyword>
<dbReference type="GO" id="GO:0046872">
    <property type="term" value="F:metal ion binding"/>
    <property type="evidence" value="ECO:0007669"/>
    <property type="project" value="UniProtKB-UniRule"/>
</dbReference>
<keyword evidence="7 17" id="KW-0067">ATP-binding</keyword>
<dbReference type="InterPro" id="IPR004443">
    <property type="entry name" value="YjeF_N_dom"/>
</dbReference>
<comment type="cofactor">
    <cofactor evidence="18 19">
        <name>K(+)</name>
        <dbReference type="ChEBI" id="CHEBI:29103"/>
    </cofactor>
    <text evidence="18 19">Binds 1 potassium ion per subunit.</text>
</comment>
<proteinExistence type="inferred from homology"/>
<dbReference type="InterPro" id="IPR036652">
    <property type="entry name" value="YjeF_N_dom_sf"/>
</dbReference>
<evidence type="ECO:0000256" key="2">
    <source>
        <dbReference type="ARBA" id="ARBA00000909"/>
    </source>
</evidence>
<comment type="similarity">
    <text evidence="17">Belongs to the NnrD/CARKD family.</text>
</comment>
<keyword evidence="5 18" id="KW-0479">Metal-binding</keyword>
<dbReference type="EC" id="5.1.99.6" evidence="19"/>
<evidence type="ECO:0000256" key="19">
    <source>
        <dbReference type="PIRNR" id="PIRNR017184"/>
    </source>
</evidence>
<feature type="binding site" evidence="18">
    <location>
        <begin position="56"/>
        <end position="60"/>
    </location>
    <ligand>
        <name>(6S)-NADPHX</name>
        <dbReference type="ChEBI" id="CHEBI:64076"/>
    </ligand>
</feature>
<evidence type="ECO:0000256" key="6">
    <source>
        <dbReference type="ARBA" id="ARBA00022741"/>
    </source>
</evidence>
<protein>
    <recommendedName>
        <fullName evidence="19">Bifunctional NAD(P)H-hydrate repair enzyme</fullName>
    </recommendedName>
    <alternativeName>
        <fullName evidence="19">Nicotinamide nucleotide repair protein</fullName>
    </alternativeName>
    <domain>
        <recommendedName>
            <fullName evidence="19">ADP-dependent (S)-NAD(P)H-hydrate dehydratase</fullName>
            <ecNumber evidence="19">4.2.1.136</ecNumber>
        </recommendedName>
        <alternativeName>
            <fullName evidence="19">ADP-dependent NAD(P)HX dehydratase</fullName>
        </alternativeName>
    </domain>
    <domain>
        <recommendedName>
            <fullName evidence="19">NAD(P)H-hydrate epimerase</fullName>
            <ecNumber evidence="19">5.1.99.6</ecNumber>
        </recommendedName>
    </domain>
</protein>
<feature type="binding site" evidence="18">
    <location>
        <position position="143"/>
    </location>
    <ligand>
        <name>(6S)-NADPHX</name>
        <dbReference type="ChEBI" id="CHEBI:64076"/>
    </ligand>
</feature>
<evidence type="ECO:0000259" key="21">
    <source>
        <dbReference type="PROSITE" id="PS51385"/>
    </source>
</evidence>
<dbReference type="Gene3D" id="3.40.1190.20">
    <property type="match status" value="1"/>
</dbReference>
<dbReference type="InterPro" id="IPR029056">
    <property type="entry name" value="Ribokinase-like"/>
</dbReference>
<sequence>MKLLSPHQMQEIDRRAIEENKIPGILLMEHAAYQIFSYLLEEDEGKQIMIICGPGNNGGDGLALARQLTLWSKCEVKVLMAARPEKLTSDGYVYYDICNQLQIDMMQLEEDNKEEFLNQIDHADVIVDALFGTGLKRPIVGIYEEIITRINQCSNKVVSIDIPSGVDGLTGKVQGIAVKADSTITFMAPKLGLYLYPAISYIGELRVVDIGIPKRLIEETKVTTYSIGREEMKALLPERPIRSNKGAFGKVLTIGGKLGMAGAITLTSKAAYQVGCGTVTAMVPKGIMEIIQNKLTEVMAIGAPDKEGHFSKMATSTLKEILHLYDVVAVGPGMGREKDHLDLIVEILVSDKPCVIDADALYFIPEVLDILKVRKAPTILTPHPGEMARLTGSSIQEILDNPLEYTINFAVKFNVITILKLEKTIIADTRGNVYINKYGNSGLAKGGSGDALTGIITGLMAQNMDPIDAAKLGVYLQTRAADLASKVLSEYSLLASDTIQFLSKAILELLED</sequence>
<organism evidence="22 23">
    <name type="scientific">Candidatus Cellulosilyticum pullistercoris</name>
    <dbReference type="NCBI Taxonomy" id="2838521"/>
    <lineage>
        <taxon>Bacteria</taxon>
        <taxon>Bacillati</taxon>
        <taxon>Bacillota</taxon>
        <taxon>Clostridia</taxon>
        <taxon>Lachnospirales</taxon>
        <taxon>Cellulosilyticaceae</taxon>
        <taxon>Cellulosilyticum</taxon>
    </lineage>
</organism>
<keyword evidence="8 17" id="KW-0521">NADP</keyword>
<dbReference type="Gene3D" id="3.40.50.10260">
    <property type="entry name" value="YjeF N-terminal domain"/>
    <property type="match status" value="1"/>
</dbReference>
<dbReference type="SUPFAM" id="SSF53613">
    <property type="entry name" value="Ribokinase-like"/>
    <property type="match status" value="1"/>
</dbReference>
<feature type="binding site" evidence="17">
    <location>
        <position position="333"/>
    </location>
    <ligand>
        <name>(6S)-NADPHX</name>
        <dbReference type="ChEBI" id="CHEBI:64076"/>
    </ligand>
</feature>
<evidence type="ECO:0000256" key="14">
    <source>
        <dbReference type="ARBA" id="ARBA00025153"/>
    </source>
</evidence>
<feature type="binding site" evidence="18">
    <location>
        <position position="128"/>
    </location>
    <ligand>
        <name>K(+)</name>
        <dbReference type="ChEBI" id="CHEBI:29103"/>
    </ligand>
</feature>
<gene>
    <name evidence="18" type="primary">nnrE</name>
    <name evidence="17" type="synonym">nnrD</name>
    <name evidence="22" type="ORF">H9872_02060</name>
</gene>
<keyword evidence="11 18" id="KW-0413">Isomerase</keyword>
<name>A0A9E2K8U4_9FIRM</name>
<evidence type="ECO:0000256" key="4">
    <source>
        <dbReference type="ARBA" id="ARBA00009524"/>
    </source>
</evidence>
<dbReference type="NCBIfam" id="TIGR00197">
    <property type="entry name" value="yjeF_nterm"/>
    <property type="match status" value="1"/>
</dbReference>
<evidence type="ECO:0000256" key="18">
    <source>
        <dbReference type="HAMAP-Rule" id="MF_01966"/>
    </source>
</evidence>
<accession>A0A9E2K8U4</accession>
<evidence type="ECO:0000256" key="1">
    <source>
        <dbReference type="ARBA" id="ARBA00000013"/>
    </source>
</evidence>
<dbReference type="GO" id="GO:0052856">
    <property type="term" value="F:NAD(P)HX epimerase activity"/>
    <property type="evidence" value="ECO:0007669"/>
    <property type="project" value="UniProtKB-UniRule"/>
</dbReference>
<evidence type="ECO:0000313" key="22">
    <source>
        <dbReference type="EMBL" id="MBU3803529.1"/>
    </source>
</evidence>
<dbReference type="HAMAP" id="MF_01966">
    <property type="entry name" value="NADHX_epimerase"/>
    <property type="match status" value="1"/>
</dbReference>
<evidence type="ECO:0000256" key="5">
    <source>
        <dbReference type="ARBA" id="ARBA00022723"/>
    </source>
</evidence>
<comment type="caution">
    <text evidence="22">The sequence shown here is derived from an EMBL/GenBank/DDBJ whole genome shotgun (WGS) entry which is preliminary data.</text>
</comment>
<dbReference type="Pfam" id="PF03853">
    <property type="entry name" value="YjeF_N"/>
    <property type="match status" value="1"/>
</dbReference>
<dbReference type="GO" id="GO:0046496">
    <property type="term" value="P:nicotinamide nucleotide metabolic process"/>
    <property type="evidence" value="ECO:0007669"/>
    <property type="project" value="UniProtKB-UniRule"/>
</dbReference>
<feature type="domain" description="YjeF C-terminal" evidence="20">
    <location>
        <begin position="228"/>
        <end position="509"/>
    </location>
</feature>
<evidence type="ECO:0000256" key="7">
    <source>
        <dbReference type="ARBA" id="ARBA00022840"/>
    </source>
</evidence>
<dbReference type="Proteomes" id="UP000824229">
    <property type="component" value="Unassembled WGS sequence"/>
</dbReference>
<dbReference type="PROSITE" id="PS51383">
    <property type="entry name" value="YJEF_C_3"/>
    <property type="match status" value="1"/>
</dbReference>
<dbReference type="PROSITE" id="PS51385">
    <property type="entry name" value="YJEF_N"/>
    <property type="match status" value="1"/>
</dbReference>
<dbReference type="PIRSF" id="PIRSF017184">
    <property type="entry name" value="Nnr"/>
    <property type="match status" value="1"/>
</dbReference>
<evidence type="ECO:0000313" key="23">
    <source>
        <dbReference type="Proteomes" id="UP000824229"/>
    </source>
</evidence>
<dbReference type="Pfam" id="PF01256">
    <property type="entry name" value="Carb_kinase"/>
    <property type="match status" value="1"/>
</dbReference>
<evidence type="ECO:0000259" key="20">
    <source>
        <dbReference type="PROSITE" id="PS51383"/>
    </source>
</evidence>
<feature type="binding site" evidence="17">
    <location>
        <position position="383"/>
    </location>
    <ligand>
        <name>(6S)-NADPHX</name>
        <dbReference type="ChEBI" id="CHEBI:64076"/>
    </ligand>
</feature>
<comment type="function">
    <text evidence="18">Catalyzes the epimerization of the S- and R-forms of NAD(P)HX, a damaged form of NAD(P)H that is a result of enzymatic or heat-dependent hydration. This is a prerequisite for the S-specific NAD(P)H-hydrate dehydratase to allow the repair of both epimers of NAD(P)HX.</text>
</comment>
<evidence type="ECO:0000256" key="13">
    <source>
        <dbReference type="ARBA" id="ARBA00023268"/>
    </source>
</evidence>
<dbReference type="GO" id="GO:0005524">
    <property type="term" value="F:ATP binding"/>
    <property type="evidence" value="ECO:0007669"/>
    <property type="project" value="UniProtKB-UniRule"/>
</dbReference>
<comment type="similarity">
    <text evidence="4 19">In the C-terminal section; belongs to the NnrD/CARKD family.</text>
</comment>
<evidence type="ECO:0000256" key="15">
    <source>
        <dbReference type="ARBA" id="ARBA00048238"/>
    </source>
</evidence>
<dbReference type="PANTHER" id="PTHR12592:SF0">
    <property type="entry name" value="ATP-DEPENDENT (S)-NAD(P)H-HYDRATE DEHYDRATASE"/>
    <property type="match status" value="1"/>
</dbReference>
<evidence type="ECO:0000256" key="8">
    <source>
        <dbReference type="ARBA" id="ARBA00022857"/>
    </source>
</evidence>
<keyword evidence="10 17" id="KW-0520">NAD</keyword>
<comment type="function">
    <text evidence="17">Catalyzes the dehydration of the S-form of NAD(P)HX at the expense of ADP, which is converted to AMP. Together with NAD(P)HX epimerase, which catalyzes the epimerization of the S- and R-forms, the enzyme allows the repair of both epimers of NAD(P)HX, a damaged form of NAD(P)H that is a result of enzymatic or heat-dependent hydration.</text>
</comment>
<feature type="binding site" evidence="18">
    <location>
        <begin position="132"/>
        <end position="138"/>
    </location>
    <ligand>
        <name>(6S)-NADPHX</name>
        <dbReference type="ChEBI" id="CHEBI:64076"/>
    </ligand>
</feature>
<feature type="domain" description="YjeF N-terminal" evidence="21">
    <location>
        <begin position="9"/>
        <end position="218"/>
    </location>
</feature>
<evidence type="ECO:0000256" key="9">
    <source>
        <dbReference type="ARBA" id="ARBA00022958"/>
    </source>
</evidence>
<keyword evidence="12 17" id="KW-0456">Lyase</keyword>
<evidence type="ECO:0000256" key="10">
    <source>
        <dbReference type="ARBA" id="ARBA00023027"/>
    </source>
</evidence>
<comment type="function">
    <text evidence="14 19">Bifunctional enzyme that catalyzes the epimerization of the S- and R-forms of NAD(P)HX and the dehydration of the S-form of NAD(P)HX at the expense of ADP, which is converted to AMP. This allows the repair of both epimers of NAD(P)HX, a damaged form of NAD(P)H that is a result of enzymatic or heat-dependent hydration.</text>
</comment>
<evidence type="ECO:0000256" key="3">
    <source>
        <dbReference type="ARBA" id="ARBA00006001"/>
    </source>
</evidence>
<keyword evidence="6 17" id="KW-0547">Nucleotide-binding</keyword>